<organism evidence="1 2">
    <name type="scientific">Scophthalmus maximus</name>
    <name type="common">Turbot</name>
    <name type="synonym">Psetta maxima</name>
    <dbReference type="NCBI Taxonomy" id="52904"/>
    <lineage>
        <taxon>Eukaryota</taxon>
        <taxon>Metazoa</taxon>
        <taxon>Chordata</taxon>
        <taxon>Craniata</taxon>
        <taxon>Vertebrata</taxon>
        <taxon>Euteleostomi</taxon>
        <taxon>Actinopterygii</taxon>
        <taxon>Neopterygii</taxon>
        <taxon>Teleostei</taxon>
        <taxon>Neoteleostei</taxon>
        <taxon>Acanthomorphata</taxon>
        <taxon>Carangaria</taxon>
        <taxon>Pleuronectiformes</taxon>
        <taxon>Pleuronectoidei</taxon>
        <taxon>Scophthalmidae</taxon>
        <taxon>Scophthalmus</taxon>
    </lineage>
</organism>
<protein>
    <submittedName>
        <fullName evidence="1">Uncharacterized protein</fullName>
    </submittedName>
</protein>
<dbReference type="Proteomes" id="UP000438429">
    <property type="component" value="Unassembled WGS sequence"/>
</dbReference>
<name>A0A6A4TSY0_SCOMX</name>
<proteinExistence type="predicted"/>
<evidence type="ECO:0000313" key="1">
    <source>
        <dbReference type="EMBL" id="KAF0045821.1"/>
    </source>
</evidence>
<comment type="caution">
    <text evidence="1">The sequence shown here is derived from an EMBL/GenBank/DDBJ whole genome shotgun (WGS) entry which is preliminary data.</text>
</comment>
<reference evidence="1 2" key="1">
    <citation type="submission" date="2019-06" db="EMBL/GenBank/DDBJ databases">
        <title>Draft genomes of female and male turbot (Scophthalmus maximus).</title>
        <authorList>
            <person name="Xu H."/>
            <person name="Xu X.-W."/>
            <person name="Shao C."/>
            <person name="Chen S."/>
        </authorList>
    </citation>
    <scope>NUCLEOTIDE SEQUENCE [LARGE SCALE GENOMIC DNA]</scope>
    <source>
        <strain evidence="1">Ysfricsl-2016a</strain>
        <tissue evidence="1">Blood</tissue>
    </source>
</reference>
<gene>
    <name evidence="1" type="ORF">F2P81_002350</name>
</gene>
<dbReference type="EMBL" id="VEVO01000002">
    <property type="protein sequence ID" value="KAF0045821.1"/>
    <property type="molecule type" value="Genomic_DNA"/>
</dbReference>
<dbReference type="AlphaFoldDB" id="A0A6A4TSY0"/>
<evidence type="ECO:0000313" key="2">
    <source>
        <dbReference type="Proteomes" id="UP000438429"/>
    </source>
</evidence>
<accession>A0A6A4TSY0</accession>
<sequence>MAKAGFPPIEKSETLYVDLTFNSSPTHVSFEGRICPIGLITAEGSRALGHPQPFITSASRVSSGAAVDGERDPFREAESGNGTLCVGRFPPKLRPTHPNTMTLLCRISMTPDSTHSCILSGDFCRIRCTGGEEVGPKAARKHDAVTDLPSSDVWFIAGFHLNVRLPAVKSEKRPHIQQLFYYSPSEEQLQDLSAHDIITAARLSAARLHDKLLHIR</sequence>